<dbReference type="EMBL" id="JAJEPV010000060">
    <property type="protein sequence ID" value="MCC2121130.1"/>
    <property type="molecule type" value="Genomic_DNA"/>
</dbReference>
<evidence type="ECO:0000313" key="3">
    <source>
        <dbReference type="Proteomes" id="UP001197795"/>
    </source>
</evidence>
<feature type="transmembrane region" description="Helical" evidence="1">
    <location>
        <begin position="33"/>
        <end position="53"/>
    </location>
</feature>
<feature type="transmembrane region" description="Helical" evidence="1">
    <location>
        <begin position="9"/>
        <end position="27"/>
    </location>
</feature>
<keyword evidence="3" id="KW-1185">Reference proteome</keyword>
<dbReference type="Proteomes" id="UP001197795">
    <property type="component" value="Unassembled WGS sequence"/>
</dbReference>
<evidence type="ECO:0000313" key="2">
    <source>
        <dbReference type="EMBL" id="MCC2121130.1"/>
    </source>
</evidence>
<keyword evidence="1" id="KW-1133">Transmembrane helix</keyword>
<reference evidence="2 3" key="1">
    <citation type="submission" date="2021-10" db="EMBL/GenBank/DDBJ databases">
        <title>Anaerobic single-cell dispensing facilitates the cultivation of human gut bacteria.</title>
        <authorList>
            <person name="Afrizal A."/>
        </authorList>
    </citation>
    <scope>NUCLEOTIDE SEQUENCE [LARGE SCALE GENOMIC DNA]</scope>
    <source>
        <strain evidence="2 3">CLA-AA-H273</strain>
    </source>
</reference>
<dbReference type="AlphaFoldDB" id="A0AAE3A5B4"/>
<protein>
    <submittedName>
        <fullName evidence="2">Uncharacterized protein</fullName>
    </submittedName>
</protein>
<organism evidence="2 3">
    <name type="scientific">Waltera acetigignens</name>
    <dbReference type="NCBI Taxonomy" id="2981769"/>
    <lineage>
        <taxon>Bacteria</taxon>
        <taxon>Bacillati</taxon>
        <taxon>Bacillota</taxon>
        <taxon>Clostridia</taxon>
        <taxon>Lachnospirales</taxon>
        <taxon>Lachnospiraceae</taxon>
        <taxon>Waltera</taxon>
    </lineage>
</organism>
<evidence type="ECO:0000256" key="1">
    <source>
        <dbReference type="SAM" id="Phobius"/>
    </source>
</evidence>
<sequence length="179" mass="20313">MRKFIMDKYNLIAFAIGLIPTILLYLFPPDAAVPFWAFSIVLFFLLIAIWMCAKLWLESKNDKAVPTISIIECSHNVCICKTHDFITYNSIVTFYKKDGNFEKLIGFGLVETINSGGKSAQIRIVPGDMRSKNQVSASEISDFVSYINDNKNNIIVRPTITSDIVPYIYKILNQEVSNE</sequence>
<proteinExistence type="predicted"/>
<gene>
    <name evidence="2" type="ORF">LKD75_16330</name>
</gene>
<keyword evidence="1" id="KW-0472">Membrane</keyword>
<accession>A0AAE3A5B4</accession>
<comment type="caution">
    <text evidence="2">The sequence shown here is derived from an EMBL/GenBank/DDBJ whole genome shotgun (WGS) entry which is preliminary data.</text>
</comment>
<keyword evidence="1" id="KW-0812">Transmembrane</keyword>
<dbReference type="RefSeq" id="WP_119624078.1">
    <property type="nucleotide sequence ID" value="NZ_JAJEPV010000060.1"/>
</dbReference>
<name>A0AAE3A5B4_9FIRM</name>